<dbReference type="PANTHER" id="PTHR33053:SF24">
    <property type="entry name" value="TRANSPOSASE DOMAIN-CONTAINING PROTEIN"/>
    <property type="match status" value="1"/>
</dbReference>
<reference evidence="2" key="1">
    <citation type="journal article" date="2016" name="Sci. Rep.">
        <title>Molecular characterization of firefly nuptial gifts: a multi-omics approach sheds light on postcopulatory sexual selection.</title>
        <authorList>
            <person name="Al-Wathiqui N."/>
            <person name="Fallon T.R."/>
            <person name="South A."/>
            <person name="Weng J.K."/>
            <person name="Lewis S.M."/>
        </authorList>
    </citation>
    <scope>NUCLEOTIDE SEQUENCE</scope>
</reference>
<dbReference type="EMBL" id="GEZM01034920">
    <property type="protein sequence ID" value="JAV83526.1"/>
    <property type="molecule type" value="Transcribed_RNA"/>
</dbReference>
<organism evidence="2">
    <name type="scientific">Photinus pyralis</name>
    <name type="common">Common eastern firefly</name>
    <name type="synonym">Lampyris pyralis</name>
    <dbReference type="NCBI Taxonomy" id="7054"/>
    <lineage>
        <taxon>Eukaryota</taxon>
        <taxon>Metazoa</taxon>
        <taxon>Ecdysozoa</taxon>
        <taxon>Arthropoda</taxon>
        <taxon>Hexapoda</taxon>
        <taxon>Insecta</taxon>
        <taxon>Pterygota</taxon>
        <taxon>Neoptera</taxon>
        <taxon>Endopterygota</taxon>
        <taxon>Coleoptera</taxon>
        <taxon>Polyphaga</taxon>
        <taxon>Elateriformia</taxon>
        <taxon>Elateroidea</taxon>
        <taxon>Lampyridae</taxon>
        <taxon>Lampyrinae</taxon>
        <taxon>Photinus</taxon>
    </lineage>
</organism>
<dbReference type="EMBL" id="GEZM01034918">
    <property type="protein sequence ID" value="JAV83530.1"/>
    <property type="molecule type" value="Transcribed_RNA"/>
</dbReference>
<evidence type="ECO:0008006" key="3">
    <source>
        <dbReference type="Google" id="ProtNLM"/>
    </source>
</evidence>
<accession>A0A1Y1MFX2</accession>
<protein>
    <recommendedName>
        <fullName evidence="3">DUF4218 domain-containing protein</fullName>
    </recommendedName>
</protein>
<evidence type="ECO:0000256" key="1">
    <source>
        <dbReference type="SAM" id="MobiDB-lite"/>
    </source>
</evidence>
<dbReference type="EMBL" id="GEZM01034921">
    <property type="protein sequence ID" value="JAV83524.1"/>
    <property type="molecule type" value="Transcribed_RNA"/>
</dbReference>
<dbReference type="AlphaFoldDB" id="A0A1Y1MFX2"/>
<sequence>MPKILQKTYRKARDMVDVSIYMASSSTSSTCNNSDVKKNTEIPHRSLIEDDGSDHMQLLITNQCVYQESVIDVNTSTSSLFNSDYSSDSATSEDESRHFDNDADDHDSTKVEMGNKPIDLNSQISEWVFKHNITLSALSDILKIFKKGGDYNNLPSDGRTLLKTPRCVLKELVNPGEYYHFGLLNCIERLLAKYKLSHSLKLVEIYVNVDGLPISKSSSSQLYPILCSLVQNPQHVETIGLYHGNAKPDTANCYLRKFVNEVVYLTNNGFINNGHFYNFKIKALIFDVPAKSFCTGTVGHTGYSSCSKCNTRGIYHNNRVCFPPERDIQLRTHHDFISKSDPEHHANTSILEEIPDFDMIQDIPLDYMHLICLGVMRKLLILWTGAAKPPSKMSSRDTKTLSAALVNNSSNVPCEFVRKSRSLEELKRWKATEFRQFLLYTGPVLLKDIVSRDMYLNFLCLHVAVTILSTKRYIAVDLDYARSLLVYFVQTYVTLYGKQHVSHNVHNLLHIVDDVARFGPLHNFSAFPFENYMQKIKKHLHKQDKPLSQIVKRMTELNSATSDTLPQEKPKKVAYNEHNDGPLLPGTSCPQYKKLLCENYVLKLKEGDNYCALLDGTVVQIKNFVTGIDGGLVLIGKKYRNLENLYHRPCNSSEYGIYLGSNLSNLKMWNVKEIAFKYFPVYTSVNQVEHQVGLIPIIHCNEF</sequence>
<feature type="region of interest" description="Disordered" evidence="1">
    <location>
        <begin position="81"/>
        <end position="110"/>
    </location>
</feature>
<feature type="compositionally biased region" description="Basic and acidic residues" evidence="1">
    <location>
        <begin position="94"/>
        <end position="110"/>
    </location>
</feature>
<dbReference type="PANTHER" id="PTHR33053">
    <property type="entry name" value="PROTEIN, PUTATIVE-RELATED"/>
    <property type="match status" value="1"/>
</dbReference>
<evidence type="ECO:0000313" key="2">
    <source>
        <dbReference type="EMBL" id="JAV83530.1"/>
    </source>
</evidence>
<proteinExistence type="predicted"/>
<dbReference type="EMBL" id="GEZM01034919">
    <property type="protein sequence ID" value="JAV83529.1"/>
    <property type="molecule type" value="Transcribed_RNA"/>
</dbReference>
<name>A0A1Y1MFX2_PHOPY</name>